<dbReference type="AlphaFoldDB" id="A0A5B7HJK5"/>
<comment type="caution">
    <text evidence="1">The sequence shown here is derived from an EMBL/GenBank/DDBJ whole genome shotgun (WGS) entry which is preliminary data.</text>
</comment>
<reference evidence="1 2" key="1">
    <citation type="submission" date="2019-05" db="EMBL/GenBank/DDBJ databases">
        <title>Another draft genome of Portunus trituberculatus and its Hox gene families provides insights of decapod evolution.</title>
        <authorList>
            <person name="Jeong J.-H."/>
            <person name="Song I."/>
            <person name="Kim S."/>
            <person name="Choi T."/>
            <person name="Kim D."/>
            <person name="Ryu S."/>
            <person name="Kim W."/>
        </authorList>
    </citation>
    <scope>NUCLEOTIDE SEQUENCE [LARGE SCALE GENOMIC DNA]</scope>
    <source>
        <tissue evidence="1">Muscle</tissue>
    </source>
</reference>
<organism evidence="1 2">
    <name type="scientific">Portunus trituberculatus</name>
    <name type="common">Swimming crab</name>
    <name type="synonym">Neptunus trituberculatus</name>
    <dbReference type="NCBI Taxonomy" id="210409"/>
    <lineage>
        <taxon>Eukaryota</taxon>
        <taxon>Metazoa</taxon>
        <taxon>Ecdysozoa</taxon>
        <taxon>Arthropoda</taxon>
        <taxon>Crustacea</taxon>
        <taxon>Multicrustacea</taxon>
        <taxon>Malacostraca</taxon>
        <taxon>Eumalacostraca</taxon>
        <taxon>Eucarida</taxon>
        <taxon>Decapoda</taxon>
        <taxon>Pleocyemata</taxon>
        <taxon>Brachyura</taxon>
        <taxon>Eubrachyura</taxon>
        <taxon>Portunoidea</taxon>
        <taxon>Portunidae</taxon>
        <taxon>Portuninae</taxon>
        <taxon>Portunus</taxon>
    </lineage>
</organism>
<protein>
    <submittedName>
        <fullName evidence="1">Uncharacterized protein</fullName>
    </submittedName>
</protein>
<accession>A0A5B7HJK5</accession>
<keyword evidence="2" id="KW-1185">Reference proteome</keyword>
<evidence type="ECO:0000313" key="2">
    <source>
        <dbReference type="Proteomes" id="UP000324222"/>
    </source>
</evidence>
<dbReference type="EMBL" id="VSRR010035951">
    <property type="protein sequence ID" value="MPC73041.1"/>
    <property type="molecule type" value="Genomic_DNA"/>
</dbReference>
<dbReference type="Proteomes" id="UP000324222">
    <property type="component" value="Unassembled WGS sequence"/>
</dbReference>
<proteinExistence type="predicted"/>
<evidence type="ECO:0000313" key="1">
    <source>
        <dbReference type="EMBL" id="MPC73041.1"/>
    </source>
</evidence>
<sequence length="81" mass="8981">MAQLGAYKGRFVVAEHFRHSASGVRSTGRDGTVSQHVLLRATTVDIRPIHSKASHQMSCSPIFSPFLSLESVVFRWTVINL</sequence>
<gene>
    <name evidence="1" type="ORF">E2C01_067358</name>
</gene>
<name>A0A5B7HJK5_PORTR</name>